<gene>
    <name evidence="1" type="ORF">QFC24_003054</name>
</gene>
<organism evidence="1 2">
    <name type="scientific">Naganishia onofrii</name>
    <dbReference type="NCBI Taxonomy" id="1851511"/>
    <lineage>
        <taxon>Eukaryota</taxon>
        <taxon>Fungi</taxon>
        <taxon>Dikarya</taxon>
        <taxon>Basidiomycota</taxon>
        <taxon>Agaricomycotina</taxon>
        <taxon>Tremellomycetes</taxon>
        <taxon>Filobasidiales</taxon>
        <taxon>Filobasidiaceae</taxon>
        <taxon>Naganishia</taxon>
    </lineage>
</organism>
<name>A0ACC2XL34_9TREE</name>
<accession>A0ACC2XL34</accession>
<proteinExistence type="predicted"/>
<comment type="caution">
    <text evidence="1">The sequence shown here is derived from an EMBL/GenBank/DDBJ whole genome shotgun (WGS) entry which is preliminary data.</text>
</comment>
<protein>
    <submittedName>
        <fullName evidence="1">Uncharacterized protein</fullName>
    </submittedName>
</protein>
<sequence length="378" mass="42001">MDIKLGTVLYDATDSSVTEAKRLKMEEQSRTRTSGRMGMSITGLQRWNEEQHTYIYLDRPTCRKLQPEDLVSVFADFWSVSTTTAIPALSLGPEGNWTQGGVATRGEGDGRVLLDEVQANPPGIAVTTEGIIEVSPSKDFSETTQSDLHRFNIKRTLLALLATLEKFYALVSHLEIRFIGTSLLIIYEGDASRLRHAWRWVDQGRGSGDGLCDDRTVGEVDDRGSNLELNAEGGALFEPARNGLPARKRTERRSKSSFAGRVDDFAPERDNGSQESGLQDGDLLTCSRPRSSQTWTLPTPTNDEEHDMHADRDESDDYSNEERYPGSDASDHVPRPFTVRLIDFAHTRLADGEGPDLGFLQGVRTIIELVQGRIQDLS</sequence>
<evidence type="ECO:0000313" key="1">
    <source>
        <dbReference type="EMBL" id="KAJ9124687.1"/>
    </source>
</evidence>
<dbReference type="Proteomes" id="UP001234202">
    <property type="component" value="Unassembled WGS sequence"/>
</dbReference>
<reference evidence="1" key="1">
    <citation type="submission" date="2023-04" db="EMBL/GenBank/DDBJ databases">
        <title>Draft Genome sequencing of Naganishia species isolated from polar environments using Oxford Nanopore Technology.</title>
        <authorList>
            <person name="Leo P."/>
            <person name="Venkateswaran K."/>
        </authorList>
    </citation>
    <scope>NUCLEOTIDE SEQUENCE</scope>
    <source>
        <strain evidence="1">DBVPG 5303</strain>
    </source>
</reference>
<dbReference type="EMBL" id="JASBWV010000009">
    <property type="protein sequence ID" value="KAJ9124687.1"/>
    <property type="molecule type" value="Genomic_DNA"/>
</dbReference>
<evidence type="ECO:0000313" key="2">
    <source>
        <dbReference type="Proteomes" id="UP001234202"/>
    </source>
</evidence>
<keyword evidence="2" id="KW-1185">Reference proteome</keyword>